<evidence type="ECO:0000256" key="3">
    <source>
        <dbReference type="ARBA" id="ARBA00022777"/>
    </source>
</evidence>
<dbReference type="EC" id="2.7.4.3" evidence="4"/>
<dbReference type="InterPro" id="IPR027417">
    <property type="entry name" value="P-loop_NTPase"/>
</dbReference>
<dbReference type="PANTHER" id="PTHR23359">
    <property type="entry name" value="NUCLEOTIDE KINASE"/>
    <property type="match status" value="1"/>
</dbReference>
<dbReference type="InterPro" id="IPR000850">
    <property type="entry name" value="Adenylat/UMP-CMP_kin"/>
</dbReference>
<dbReference type="EC" id="2.7.4.6" evidence="4"/>
<dbReference type="AlphaFoldDB" id="A0A8S3TKU9"/>
<dbReference type="GO" id="GO:0004017">
    <property type="term" value="F:AMP kinase activity"/>
    <property type="evidence" value="ECO:0007669"/>
    <property type="project" value="UniProtKB-EC"/>
</dbReference>
<organism evidence="4 5">
    <name type="scientific">Mytilus edulis</name>
    <name type="common">Blue mussel</name>
    <dbReference type="NCBI Taxonomy" id="6550"/>
    <lineage>
        <taxon>Eukaryota</taxon>
        <taxon>Metazoa</taxon>
        <taxon>Spiralia</taxon>
        <taxon>Lophotrochozoa</taxon>
        <taxon>Mollusca</taxon>
        <taxon>Bivalvia</taxon>
        <taxon>Autobranchia</taxon>
        <taxon>Pteriomorphia</taxon>
        <taxon>Mytilida</taxon>
        <taxon>Mytiloidea</taxon>
        <taxon>Mytilidae</taxon>
        <taxon>Mytilinae</taxon>
        <taxon>Mytilus</taxon>
    </lineage>
</organism>
<dbReference type="Gene3D" id="3.40.50.300">
    <property type="entry name" value="P-loop containing nucleotide triphosphate hydrolases"/>
    <property type="match status" value="1"/>
</dbReference>
<dbReference type="SUPFAM" id="SSF52540">
    <property type="entry name" value="P-loop containing nucleoside triphosphate hydrolases"/>
    <property type="match status" value="1"/>
</dbReference>
<evidence type="ECO:0000256" key="2">
    <source>
        <dbReference type="ARBA" id="ARBA00022741"/>
    </source>
</evidence>
<comment type="caution">
    <text evidence="4">The sequence shown here is derived from an EMBL/GenBank/DDBJ whole genome shotgun (WGS) entry which is preliminary data.</text>
</comment>
<keyword evidence="5" id="KW-1185">Reference proteome</keyword>
<dbReference type="Proteomes" id="UP000683360">
    <property type="component" value="Unassembled WGS sequence"/>
</dbReference>
<accession>A0A8S3TKU9</accession>
<name>A0A8S3TKU9_MYTED</name>
<dbReference type="EMBL" id="CAJPWZ010002228">
    <property type="protein sequence ID" value="CAG2234238.1"/>
    <property type="molecule type" value="Genomic_DNA"/>
</dbReference>
<dbReference type="Pfam" id="PF00406">
    <property type="entry name" value="ADK"/>
    <property type="match status" value="1"/>
</dbReference>
<protein>
    <submittedName>
        <fullName evidence="4">AK9</fullName>
        <ecNumber evidence="4">2.7.4.3</ecNumber>
        <ecNumber evidence="4">2.7.4.6</ecNumber>
    </submittedName>
</protein>
<keyword evidence="2" id="KW-0547">Nucleotide-binding</keyword>
<proteinExistence type="predicted"/>
<keyword evidence="3" id="KW-0418">Kinase</keyword>
<sequence length="227" mass="25630">MADPTMATEEGQGEKPMMLRAVSVSEPGSKTPFELPEDLIKNTELEMDPYNENETALRFLHSKPTCFIVIGKPGAGKTSLVRRLAAEWKCELINPTEIILRAIEMETESGKKCAEILNRGEAVSEDMVIKMIEEKVNSPEVAHHGYVLDDFPSLSEDNMSIKDQLELIKNWKLKPDFIINIKIPDKDLEERRTGQKVDPLTGITYIKEVYAPEKPTKQPTTEEEGEE</sequence>
<evidence type="ECO:0000313" key="4">
    <source>
        <dbReference type="EMBL" id="CAG2234238.1"/>
    </source>
</evidence>
<keyword evidence="1 4" id="KW-0808">Transferase</keyword>
<evidence type="ECO:0000313" key="5">
    <source>
        <dbReference type="Proteomes" id="UP000683360"/>
    </source>
</evidence>
<gene>
    <name evidence="4" type="ORF">MEDL_46898</name>
</gene>
<dbReference type="GO" id="GO:0005524">
    <property type="term" value="F:ATP binding"/>
    <property type="evidence" value="ECO:0007669"/>
    <property type="project" value="InterPro"/>
</dbReference>
<dbReference type="OrthoDB" id="439792at2759"/>
<reference evidence="4" key="1">
    <citation type="submission" date="2021-03" db="EMBL/GenBank/DDBJ databases">
        <authorList>
            <person name="Bekaert M."/>
        </authorList>
    </citation>
    <scope>NUCLEOTIDE SEQUENCE</scope>
</reference>
<evidence type="ECO:0000256" key="1">
    <source>
        <dbReference type="ARBA" id="ARBA00022679"/>
    </source>
</evidence>
<dbReference type="GO" id="GO:0004550">
    <property type="term" value="F:nucleoside diphosphate kinase activity"/>
    <property type="evidence" value="ECO:0007669"/>
    <property type="project" value="UniProtKB-EC"/>
</dbReference>